<keyword evidence="3" id="KW-0732">Signal</keyword>
<keyword evidence="5" id="KW-1185">Reference proteome</keyword>
<dbReference type="InterPro" id="IPR011010">
    <property type="entry name" value="DNA_brk_join_enz"/>
</dbReference>
<dbReference type="InterPro" id="IPR013762">
    <property type="entry name" value="Integrase-like_cat_sf"/>
</dbReference>
<dbReference type="Proteomes" id="UP001189429">
    <property type="component" value="Unassembled WGS sequence"/>
</dbReference>
<reference evidence="4" key="1">
    <citation type="submission" date="2023-10" db="EMBL/GenBank/DDBJ databases">
        <authorList>
            <person name="Chen Y."/>
            <person name="Shah S."/>
            <person name="Dougan E. K."/>
            <person name="Thang M."/>
            <person name="Chan C."/>
        </authorList>
    </citation>
    <scope>NUCLEOTIDE SEQUENCE [LARGE SCALE GENOMIC DNA]</scope>
</reference>
<evidence type="ECO:0000256" key="2">
    <source>
        <dbReference type="SAM" id="MobiDB-lite"/>
    </source>
</evidence>
<evidence type="ECO:0000313" key="5">
    <source>
        <dbReference type="Proteomes" id="UP001189429"/>
    </source>
</evidence>
<feature type="chain" id="PRO_5045669853" description="Tyr recombinase domain-containing protein" evidence="3">
    <location>
        <begin position="24"/>
        <end position="715"/>
    </location>
</feature>
<dbReference type="SUPFAM" id="SSF56349">
    <property type="entry name" value="DNA breaking-rejoining enzymes"/>
    <property type="match status" value="1"/>
</dbReference>
<dbReference type="EMBL" id="CAUYUJ010015712">
    <property type="protein sequence ID" value="CAK0857234.1"/>
    <property type="molecule type" value="Genomic_DNA"/>
</dbReference>
<evidence type="ECO:0000256" key="1">
    <source>
        <dbReference type="ARBA" id="ARBA00023172"/>
    </source>
</evidence>
<evidence type="ECO:0008006" key="6">
    <source>
        <dbReference type="Google" id="ProtNLM"/>
    </source>
</evidence>
<feature type="signal peptide" evidence="3">
    <location>
        <begin position="1"/>
        <end position="23"/>
    </location>
</feature>
<sequence>MRMLLGHYTWAAMLRRPLLSVFAACYSFAEKAGDMARRPWATVRHELRLGAALVAMACVDLRRPVAATVLATDASGGARQARSFDPDLAPPGLESAAAGDHGGFGVVSREVPRCAVAAALQLSEKWRFKTLDFLGARASALGLKDDPRDAAAQNHPAPVKYHHAPPSGMGEYANEPSSSTPPPHRYVITWEEEQKFFEIGKSILGSQEDWKVCFYGRFNRAADIVILEGEALVMGVRHFVRNTANHGRRLLLLCDNVGLVLASGKGRSSVPSLNLVLRRLAAIPIFANIDITVRWIPSELNPADAPSRLPAARAQDAALHQSPTMARYGEPLRRSSPRKGARGGATQALPASATPRRPRHWPGASGSTGGGIGVQPNDSSDSDSESEPTASSSDSSPSGASYSEEGEVGGRADQARKIRASSNVHFATSYRNFDNWCQTHAVPVQTASEIDKAISEYMDVLYFDGMPSDVASKTIAAVRHFRPAAVGEAELAASRAALKGFRLLAPACTRQPLVREAVFCLIGLAMLDGESGFAEALSLAWDTALRLPSDLMQLRSPSLVPPQPRMEIYAWSLLLYPEETGLRSKGKQFDEGVQLTPAGSKALGPALARLRERPAQAPLWDLDARRFGQLFKKYAEMINLKDPHPYRVRHGSASWDIASGTRSLEAVQARLRHASATSIQRCSRAARYTAELELAPESVKAFGAAVADQWALTLQ</sequence>
<name>A0ABN9UDD3_9DINO</name>
<protein>
    <recommendedName>
        <fullName evidence="6">Tyr recombinase domain-containing protein</fullName>
    </recommendedName>
</protein>
<keyword evidence="1" id="KW-0233">DNA recombination</keyword>
<feature type="region of interest" description="Disordered" evidence="2">
    <location>
        <begin position="311"/>
        <end position="415"/>
    </location>
</feature>
<evidence type="ECO:0000256" key="3">
    <source>
        <dbReference type="SAM" id="SignalP"/>
    </source>
</evidence>
<organism evidence="4 5">
    <name type="scientific">Prorocentrum cordatum</name>
    <dbReference type="NCBI Taxonomy" id="2364126"/>
    <lineage>
        <taxon>Eukaryota</taxon>
        <taxon>Sar</taxon>
        <taxon>Alveolata</taxon>
        <taxon>Dinophyceae</taxon>
        <taxon>Prorocentrales</taxon>
        <taxon>Prorocentraceae</taxon>
        <taxon>Prorocentrum</taxon>
    </lineage>
</organism>
<feature type="non-terminal residue" evidence="4">
    <location>
        <position position="715"/>
    </location>
</feature>
<evidence type="ECO:0000313" key="4">
    <source>
        <dbReference type="EMBL" id="CAK0857234.1"/>
    </source>
</evidence>
<proteinExistence type="predicted"/>
<feature type="compositionally biased region" description="Low complexity" evidence="2">
    <location>
        <begin position="387"/>
        <end position="403"/>
    </location>
</feature>
<dbReference type="Gene3D" id="1.10.443.10">
    <property type="entry name" value="Intergrase catalytic core"/>
    <property type="match status" value="1"/>
</dbReference>
<gene>
    <name evidence="4" type="ORF">PCOR1329_LOCUS47404</name>
</gene>
<accession>A0ABN9UDD3</accession>
<comment type="caution">
    <text evidence="4">The sequence shown here is derived from an EMBL/GenBank/DDBJ whole genome shotgun (WGS) entry which is preliminary data.</text>
</comment>